<evidence type="ECO:0000256" key="5">
    <source>
        <dbReference type="ARBA" id="ARBA00022833"/>
    </source>
</evidence>
<dbReference type="HOGENOM" id="CLU_006466_2_0_1"/>
<comment type="caution">
    <text evidence="9">The sequence shown here is derived from an EMBL/GenBank/DDBJ whole genome shotgun (WGS) entry which is preliminary data.</text>
</comment>
<sequence length="715" mass="81773">MVSGKVEKQDNKKFLCTFRGCNKVFSRSDHLSRHKLTHSGPTLECSYPGCKRLFTRSDIKRKHELIHNKKVETKFIDYESPSHNKVHHEIKSDDTIEEKKSEDVPKLRQGKMDLSGFNAELDNTHISKLIDWGLKSFNSCAIIGFESSSSLVMEKYIEGIEPNSLLLLKSESIYGHTEMKDCYEKVVDLVPQLKDTNCFNKELLHKYLESYWTIFHPQYPILHRPSFCAESCPNVLLLAVVLLGGFYSSKNDKSENNKLIMKNIEAKVCTLFQEPEILNITDLTTIQSIMLYEVYEISNSSTFCEPRFVSDRLKFQVLKSLINSEYLQCPNLGETGTNYFIDDWILRESLRRVFFMALCVDTIESFFMGTENLLPGDIAALKIPCSEHLWEATQISPIEFRKELVGISLHTGLKKMYRREVLNAGCFAMNAIVAGLVNILRKLERLTEVSSLVSIGEVYLLRNQTIDALIFWEGVLTKHRESYNSLAWELSYCTLSLGVMFSSINLEDIQIFIGLSKRNARMYEKTLEAIIEWDHSGHAYTSVIYSIRALSQILTSLHEDGKTLLDYAPSEDVIYQRSKVLLSVIMLLTVYTFGVFGPEDGFELPGSNNLSESSSDWLAKVESGLFLQTNFFLREKLSGNFSFDKTMIDSFVKKIGNVPEIGYIDSLIRIMKFVYLKDNSEKSKFFLNLLDLCRNRKKSTNALVFYASGHGFGTL</sequence>
<dbReference type="PANTHER" id="PTHR40626:SF11">
    <property type="entry name" value="ZINC FINGER PROTEIN YPR022C"/>
    <property type="match status" value="1"/>
</dbReference>
<feature type="domain" description="C2H2-type" evidence="8">
    <location>
        <begin position="14"/>
        <end position="43"/>
    </location>
</feature>
<comment type="subcellular location">
    <subcellularLocation>
        <location evidence="1">Nucleus</location>
    </subcellularLocation>
</comment>
<dbReference type="InterPro" id="IPR013087">
    <property type="entry name" value="Znf_C2H2_type"/>
</dbReference>
<evidence type="ECO:0000256" key="3">
    <source>
        <dbReference type="ARBA" id="ARBA00022737"/>
    </source>
</evidence>
<dbReference type="Proteomes" id="UP000029867">
    <property type="component" value="Unassembled WGS sequence"/>
</dbReference>
<dbReference type="Gene3D" id="3.30.160.60">
    <property type="entry name" value="Classic Zinc Finger"/>
    <property type="match status" value="1"/>
</dbReference>
<dbReference type="InterPro" id="IPR051059">
    <property type="entry name" value="VerF-like"/>
</dbReference>
<keyword evidence="5" id="KW-0862">Zinc</keyword>
<evidence type="ECO:0000313" key="9">
    <source>
        <dbReference type="EMBL" id="KGK40154.1"/>
    </source>
</evidence>
<reference evidence="10" key="1">
    <citation type="journal article" date="2014" name="Microb. Cell Fact.">
        <title>Exploiting Issatchenkia orientalis SD108 for succinic acid production.</title>
        <authorList>
            <person name="Xiao H."/>
            <person name="Shao Z."/>
            <person name="Jiang Y."/>
            <person name="Dole S."/>
            <person name="Zhao H."/>
        </authorList>
    </citation>
    <scope>NUCLEOTIDE SEQUENCE [LARGE SCALE GENOMIC DNA]</scope>
    <source>
        <strain evidence="10">SD108</strain>
    </source>
</reference>
<dbReference type="VEuPathDB" id="FungiDB:C5L36_0C10430"/>
<gene>
    <name evidence="9" type="ORF">JL09_g696</name>
</gene>
<accession>A0A099P7A9</accession>
<protein>
    <recommendedName>
        <fullName evidence="8">C2H2-type domain-containing protein</fullName>
    </recommendedName>
</protein>
<dbReference type="InterPro" id="IPR007219">
    <property type="entry name" value="XnlR_reg_dom"/>
</dbReference>
<evidence type="ECO:0000256" key="4">
    <source>
        <dbReference type="ARBA" id="ARBA00022771"/>
    </source>
</evidence>
<dbReference type="eggNOG" id="KOG1721">
    <property type="taxonomic scope" value="Eukaryota"/>
</dbReference>
<dbReference type="CDD" id="cd12148">
    <property type="entry name" value="fungal_TF_MHR"/>
    <property type="match status" value="1"/>
</dbReference>
<dbReference type="SMART" id="SM00355">
    <property type="entry name" value="ZnF_C2H2"/>
    <property type="match status" value="2"/>
</dbReference>
<name>A0A099P7A9_PICKU</name>
<dbReference type="EMBL" id="JQFK01000003">
    <property type="protein sequence ID" value="KGK40154.1"/>
    <property type="molecule type" value="Genomic_DNA"/>
</dbReference>
<dbReference type="GO" id="GO:0006351">
    <property type="term" value="P:DNA-templated transcription"/>
    <property type="evidence" value="ECO:0007669"/>
    <property type="project" value="InterPro"/>
</dbReference>
<dbReference type="InterPro" id="IPR036236">
    <property type="entry name" value="Znf_C2H2_sf"/>
</dbReference>
<organism evidence="9 10">
    <name type="scientific">Pichia kudriavzevii</name>
    <name type="common">Yeast</name>
    <name type="synonym">Issatchenkia orientalis</name>
    <dbReference type="NCBI Taxonomy" id="4909"/>
    <lineage>
        <taxon>Eukaryota</taxon>
        <taxon>Fungi</taxon>
        <taxon>Dikarya</taxon>
        <taxon>Ascomycota</taxon>
        <taxon>Saccharomycotina</taxon>
        <taxon>Pichiomycetes</taxon>
        <taxon>Pichiales</taxon>
        <taxon>Pichiaceae</taxon>
        <taxon>Pichia</taxon>
    </lineage>
</organism>
<evidence type="ECO:0000313" key="10">
    <source>
        <dbReference type="Proteomes" id="UP000029867"/>
    </source>
</evidence>
<dbReference type="GO" id="GO:0000978">
    <property type="term" value="F:RNA polymerase II cis-regulatory region sequence-specific DNA binding"/>
    <property type="evidence" value="ECO:0007669"/>
    <property type="project" value="InterPro"/>
</dbReference>
<dbReference type="PROSITE" id="PS00028">
    <property type="entry name" value="ZINC_FINGER_C2H2_1"/>
    <property type="match status" value="2"/>
</dbReference>
<dbReference type="PROSITE" id="PS50157">
    <property type="entry name" value="ZINC_FINGER_C2H2_2"/>
    <property type="match status" value="1"/>
</dbReference>
<proteinExistence type="predicted"/>
<evidence type="ECO:0000256" key="1">
    <source>
        <dbReference type="ARBA" id="ARBA00004123"/>
    </source>
</evidence>
<evidence type="ECO:0000259" key="8">
    <source>
        <dbReference type="PROSITE" id="PS50157"/>
    </source>
</evidence>
<dbReference type="AlphaFoldDB" id="A0A099P7A9"/>
<keyword evidence="2" id="KW-0479">Metal-binding</keyword>
<keyword evidence="6" id="KW-0539">Nucleus</keyword>
<dbReference type="GO" id="GO:0000785">
    <property type="term" value="C:chromatin"/>
    <property type="evidence" value="ECO:0007669"/>
    <property type="project" value="TreeGrafter"/>
</dbReference>
<dbReference type="Pfam" id="PF04082">
    <property type="entry name" value="Fungal_trans"/>
    <property type="match status" value="1"/>
</dbReference>
<keyword evidence="3" id="KW-0677">Repeat</keyword>
<evidence type="ECO:0000256" key="6">
    <source>
        <dbReference type="ARBA" id="ARBA00023242"/>
    </source>
</evidence>
<keyword evidence="4 7" id="KW-0863">Zinc-finger</keyword>
<evidence type="ECO:0000256" key="2">
    <source>
        <dbReference type="ARBA" id="ARBA00022723"/>
    </source>
</evidence>
<dbReference type="PANTHER" id="PTHR40626">
    <property type="entry name" value="MIP31509P"/>
    <property type="match status" value="1"/>
</dbReference>
<evidence type="ECO:0000256" key="7">
    <source>
        <dbReference type="PROSITE-ProRule" id="PRU00042"/>
    </source>
</evidence>
<dbReference type="GO" id="GO:0008270">
    <property type="term" value="F:zinc ion binding"/>
    <property type="evidence" value="ECO:0007669"/>
    <property type="project" value="UniProtKB-KW"/>
</dbReference>
<dbReference type="GO" id="GO:0005634">
    <property type="term" value="C:nucleus"/>
    <property type="evidence" value="ECO:0007669"/>
    <property type="project" value="UniProtKB-SubCell"/>
</dbReference>
<dbReference type="GO" id="GO:0000981">
    <property type="term" value="F:DNA-binding transcription factor activity, RNA polymerase II-specific"/>
    <property type="evidence" value="ECO:0007669"/>
    <property type="project" value="InterPro"/>
</dbReference>
<dbReference type="SUPFAM" id="SSF57667">
    <property type="entry name" value="beta-beta-alpha zinc fingers"/>
    <property type="match status" value="1"/>
</dbReference>